<evidence type="ECO:0000313" key="2">
    <source>
        <dbReference type="EMBL" id="POM60950.1"/>
    </source>
</evidence>
<comment type="caution">
    <text evidence="2">The sequence shown here is derived from an EMBL/GenBank/DDBJ whole genome shotgun (WGS) entry which is preliminary data.</text>
</comment>
<accession>A0A2P4X603</accession>
<sequence>MSFLVGDDDPSVVEEALAFIDSCGTEEAAILSSSYSEDAVIQARGDADAYSTTRQTHQLKAKSKAKKRRIKTFASSSTRQLQRKKAEKSALLEQSFVLQVQLDLLKRSKHAARTGPNPNRANSETNVGTKSEWYKQAVTQFVRRQQSEKTNQQLRAILANQERTTEALRVILQRRTLLEGMDLVFGRPEPLYRQPCALVNSAGIMNRLEQRVETLYNEAGGLWVGSPICTMNVNHNTQYGKVIEIETVTPISCSIQEASAVLWKDLKTVHEIPDKRYRYVSPSYCFV</sequence>
<evidence type="ECO:0000256" key="1">
    <source>
        <dbReference type="SAM" id="MobiDB-lite"/>
    </source>
</evidence>
<reference evidence="2 3" key="1">
    <citation type="journal article" date="2017" name="Genome Biol. Evol.">
        <title>Phytophthora megakarya and P. palmivora, closely related causal agents of cacao black pod rot, underwent increases in genome sizes and gene numbers by different mechanisms.</title>
        <authorList>
            <person name="Ali S.S."/>
            <person name="Shao J."/>
            <person name="Lary D.J."/>
            <person name="Kronmiller B."/>
            <person name="Shen D."/>
            <person name="Strem M.D."/>
            <person name="Amoako-Attah I."/>
            <person name="Akrofi A.Y."/>
            <person name="Begoude B.A."/>
            <person name="Ten Hoopen G.M."/>
            <person name="Coulibaly K."/>
            <person name="Kebe B.I."/>
            <person name="Melnick R.L."/>
            <person name="Guiltinan M.J."/>
            <person name="Tyler B.M."/>
            <person name="Meinhardt L.W."/>
            <person name="Bailey B.A."/>
        </authorList>
    </citation>
    <scope>NUCLEOTIDE SEQUENCE [LARGE SCALE GENOMIC DNA]</scope>
    <source>
        <strain evidence="3">sbr112.9</strain>
    </source>
</reference>
<proteinExistence type="predicted"/>
<dbReference type="AlphaFoldDB" id="A0A2P4X603"/>
<dbReference type="Proteomes" id="UP000237271">
    <property type="component" value="Unassembled WGS sequence"/>
</dbReference>
<gene>
    <name evidence="2" type="ORF">PHPALM_30117</name>
</gene>
<feature type="region of interest" description="Disordered" evidence="1">
    <location>
        <begin position="60"/>
        <end position="81"/>
    </location>
</feature>
<dbReference type="EMBL" id="NCKW01016526">
    <property type="protein sequence ID" value="POM60950.1"/>
    <property type="molecule type" value="Genomic_DNA"/>
</dbReference>
<dbReference type="OrthoDB" id="95935at2759"/>
<name>A0A2P4X603_9STRA</name>
<protein>
    <recommendedName>
        <fullName evidence="4">M96 mating-specific protein family</fullName>
    </recommendedName>
</protein>
<evidence type="ECO:0000313" key="3">
    <source>
        <dbReference type="Proteomes" id="UP000237271"/>
    </source>
</evidence>
<keyword evidence="3" id="KW-1185">Reference proteome</keyword>
<feature type="compositionally biased region" description="Basic residues" evidence="1">
    <location>
        <begin position="60"/>
        <end position="71"/>
    </location>
</feature>
<organism evidence="2 3">
    <name type="scientific">Phytophthora palmivora</name>
    <dbReference type="NCBI Taxonomy" id="4796"/>
    <lineage>
        <taxon>Eukaryota</taxon>
        <taxon>Sar</taxon>
        <taxon>Stramenopiles</taxon>
        <taxon>Oomycota</taxon>
        <taxon>Peronosporomycetes</taxon>
        <taxon>Peronosporales</taxon>
        <taxon>Peronosporaceae</taxon>
        <taxon>Phytophthora</taxon>
    </lineage>
</organism>
<evidence type="ECO:0008006" key="4">
    <source>
        <dbReference type="Google" id="ProtNLM"/>
    </source>
</evidence>